<feature type="region of interest" description="Disordered" evidence="1">
    <location>
        <begin position="386"/>
        <end position="420"/>
    </location>
</feature>
<evidence type="ECO:0000313" key="4">
    <source>
        <dbReference type="Proteomes" id="UP001642520"/>
    </source>
</evidence>
<dbReference type="Proteomes" id="UP001642520">
    <property type="component" value="Unassembled WGS sequence"/>
</dbReference>
<dbReference type="InterPro" id="IPR022194">
    <property type="entry name" value="DUF3719"/>
</dbReference>
<evidence type="ECO:0000313" key="3">
    <source>
        <dbReference type="EMBL" id="CAL7936114.1"/>
    </source>
</evidence>
<gene>
    <name evidence="3" type="ORF">XYLVIOL_LOCUS2006</name>
</gene>
<feature type="region of interest" description="Disordered" evidence="1">
    <location>
        <begin position="1"/>
        <end position="44"/>
    </location>
</feature>
<dbReference type="Pfam" id="PF12516">
    <property type="entry name" value="DUF3719"/>
    <property type="match status" value="1"/>
</dbReference>
<name>A0ABP1N564_XYLVO</name>
<comment type="caution">
    <text evidence="3">The sequence shown here is derived from an EMBL/GenBank/DDBJ whole genome shotgun (WGS) entry which is preliminary data.</text>
</comment>
<feature type="compositionally biased region" description="Polar residues" evidence="1">
    <location>
        <begin position="390"/>
        <end position="406"/>
    </location>
</feature>
<feature type="region of interest" description="Disordered" evidence="1">
    <location>
        <begin position="434"/>
        <end position="467"/>
    </location>
</feature>
<dbReference type="EMBL" id="CAXAJV020001286">
    <property type="protein sequence ID" value="CAL7936114.1"/>
    <property type="molecule type" value="Genomic_DNA"/>
</dbReference>
<reference evidence="3 4" key="1">
    <citation type="submission" date="2024-08" db="EMBL/GenBank/DDBJ databases">
        <authorList>
            <person name="Will J Nash"/>
            <person name="Angela Man"/>
            <person name="Seanna McTaggart"/>
            <person name="Kendall Baker"/>
            <person name="Tom Barker"/>
            <person name="Leah Catchpole"/>
            <person name="Alex Durrant"/>
            <person name="Karim Gharbi"/>
            <person name="Naomi Irish"/>
            <person name="Gemy Kaithakottil"/>
            <person name="Debby Ku"/>
            <person name="Aaliyah Providence"/>
            <person name="Felix Shaw"/>
            <person name="David Swarbreck"/>
            <person name="Chris Watkins"/>
            <person name="Ann M. McCartney"/>
            <person name="Giulio Formenti"/>
            <person name="Alice Mouton"/>
            <person name="Noel Vella"/>
            <person name="Bjorn M von Reumont"/>
            <person name="Adriana Vella"/>
            <person name="Wilfried Haerty"/>
        </authorList>
    </citation>
    <scope>NUCLEOTIDE SEQUENCE [LARGE SCALE GENOMIC DNA]</scope>
</reference>
<protein>
    <recommendedName>
        <fullName evidence="2">DUF3719 domain-containing protein</fullName>
    </recommendedName>
</protein>
<evidence type="ECO:0000259" key="2">
    <source>
        <dbReference type="Pfam" id="PF12516"/>
    </source>
</evidence>
<evidence type="ECO:0000256" key="1">
    <source>
        <dbReference type="SAM" id="MobiDB-lite"/>
    </source>
</evidence>
<keyword evidence="4" id="KW-1185">Reference proteome</keyword>
<proteinExistence type="predicted"/>
<sequence length="467" mass="53100">MHKRKLNRNTLTQSIKAPESLSRLRDQENQNESSDHFQLPSLQTKKKTWKDVDENASTWDRNSTAMDMFCSSEIENIATRKVVQQWEVIENTLYEDGQEVTQAAVLEECVQWRTQIPHLRVIGKNPFLSSKINHQDLAINCNQMGNIIDSHNDYALSEESASLKERKHSSKHRLQKNPQDEIFDVLYEYVISQLFPNKENEIDSFCDDFNDVLQIRTAPIHSNKSSANSTKLNWLEEVIPLENKFSNNSSKAVEDRTLPTKQISSQEIHNGRIRNERDESTVEDKVFRPHTSRNKLGTVFKEKIVVSSVPYVLSTRESFSTIKTTPIQFMAQSLQVSAFQGSSRTVRYLKNSGKHSTSAKIASYQSAWHAPVSPAVWPKNIKLAPLDTSRLPSSKNRSLTSSSVTLPRNRKPLSPISRPTVPVSARIIQNGNNEEGLEIQGRHITLGQSPKSSAPASDKKKRRVDRK</sequence>
<feature type="domain" description="DUF3719" evidence="2">
    <location>
        <begin position="93"/>
        <end position="125"/>
    </location>
</feature>
<organism evidence="3 4">
    <name type="scientific">Xylocopa violacea</name>
    <name type="common">Violet carpenter bee</name>
    <name type="synonym">Apis violacea</name>
    <dbReference type="NCBI Taxonomy" id="135666"/>
    <lineage>
        <taxon>Eukaryota</taxon>
        <taxon>Metazoa</taxon>
        <taxon>Ecdysozoa</taxon>
        <taxon>Arthropoda</taxon>
        <taxon>Hexapoda</taxon>
        <taxon>Insecta</taxon>
        <taxon>Pterygota</taxon>
        <taxon>Neoptera</taxon>
        <taxon>Endopterygota</taxon>
        <taxon>Hymenoptera</taxon>
        <taxon>Apocrita</taxon>
        <taxon>Aculeata</taxon>
        <taxon>Apoidea</taxon>
        <taxon>Anthophila</taxon>
        <taxon>Apidae</taxon>
        <taxon>Xylocopa</taxon>
        <taxon>Xylocopa</taxon>
    </lineage>
</organism>
<accession>A0ABP1N564</accession>